<evidence type="ECO:0000256" key="1">
    <source>
        <dbReference type="SAM" id="MobiDB-lite"/>
    </source>
</evidence>
<evidence type="ECO:0000313" key="2">
    <source>
        <dbReference type="EMBL" id="ETO77735.1"/>
    </source>
</evidence>
<dbReference type="Gene3D" id="3.40.50.1010">
    <property type="entry name" value="5'-nuclease"/>
    <property type="match status" value="1"/>
</dbReference>
<protein>
    <submittedName>
        <fullName evidence="2">Uncharacterized protein</fullName>
    </submittedName>
</protein>
<comment type="caution">
    <text evidence="2">The sequence shown here is derived from an EMBL/GenBank/DDBJ whole genome shotgun (WGS) entry which is preliminary data.</text>
</comment>
<feature type="region of interest" description="Disordered" evidence="1">
    <location>
        <begin position="250"/>
        <end position="475"/>
    </location>
</feature>
<gene>
    <name evidence="2" type="ORF">F444_07082</name>
</gene>
<sequence length="517" mass="56566">MPIVGARYRSKSAELSHEVATLSMSTTATTTSSGLGMETVGSTRTALVIDGSYAMIGARDLGGKIDYIKLRAALEEQASTQFGDCWFFDQNPSVQRLNPALIAEYHMLKFAPPDGPQFQVSLFPMKKYNCHCRKCGNHFTQNVQKGVDNGIATKILSLAYENVCSLCGVTWPSFVKTFRKPCSCYVYQICDRFILFAGDGDFYSSLSHVRNVLRKDIWVIGYRGTVSGDLQQLASRVLWMNDLWSQVKNIHQERSQDNGRREEGRRDKGRNKERTDEVRWFEDHEGEDFQFSNDSCSPPDETQEGGSGRQVVIAPVDEGASGRSSQPVRGGSRGREGRLNGRSRGRKGRGRSRSRSRERPRAKPPSIEIAATSNALPVDSAAPPVPASVASVPARVTSVPAGVAKRKRKPSAKGKRGPGERNGKKRKRNGADMNGQGHAKRGARGDTSKQADDAPVFTLSDISSDDEDVGGKPFPLSLPVPLRSAAPVMTAQDHDAMLNEIGGRTEVIDLASETESE</sequence>
<feature type="compositionally biased region" description="Basic and acidic residues" evidence="1">
    <location>
        <begin position="443"/>
        <end position="452"/>
    </location>
</feature>
<feature type="compositionally biased region" description="Low complexity" evidence="1">
    <location>
        <begin position="377"/>
        <end position="401"/>
    </location>
</feature>
<accession>A0A081AFS4</accession>
<dbReference type="Proteomes" id="UP000028582">
    <property type="component" value="Unassembled WGS sequence"/>
</dbReference>
<feature type="compositionally biased region" description="Basic residues" evidence="1">
    <location>
        <begin position="404"/>
        <end position="416"/>
    </location>
</feature>
<dbReference type="AlphaFoldDB" id="A0A081AFS4"/>
<feature type="compositionally biased region" description="Basic residues" evidence="1">
    <location>
        <begin position="341"/>
        <end position="354"/>
    </location>
</feature>
<feature type="compositionally biased region" description="Basic and acidic residues" evidence="1">
    <location>
        <begin position="250"/>
        <end position="283"/>
    </location>
</feature>
<proteinExistence type="predicted"/>
<dbReference type="OrthoDB" id="439808at2759"/>
<evidence type="ECO:0000313" key="3">
    <source>
        <dbReference type="Proteomes" id="UP000028582"/>
    </source>
</evidence>
<organism evidence="2 3">
    <name type="scientific">Phytophthora nicotianae P1976</name>
    <dbReference type="NCBI Taxonomy" id="1317066"/>
    <lineage>
        <taxon>Eukaryota</taxon>
        <taxon>Sar</taxon>
        <taxon>Stramenopiles</taxon>
        <taxon>Oomycota</taxon>
        <taxon>Peronosporomycetes</taxon>
        <taxon>Peronosporales</taxon>
        <taxon>Peronosporaceae</taxon>
        <taxon>Phytophthora</taxon>
    </lineage>
</organism>
<name>A0A081AFS4_PHYNI</name>
<reference evidence="2 3" key="1">
    <citation type="submission" date="2013-11" db="EMBL/GenBank/DDBJ databases">
        <title>The Genome Sequence of Phytophthora parasitica P1976.</title>
        <authorList>
            <consortium name="The Broad Institute Genomics Platform"/>
            <person name="Russ C."/>
            <person name="Tyler B."/>
            <person name="Panabieres F."/>
            <person name="Shan W."/>
            <person name="Tripathy S."/>
            <person name="Grunwald N."/>
            <person name="Machado M."/>
            <person name="Johnson C.S."/>
            <person name="Walker B."/>
            <person name="Young S."/>
            <person name="Zeng Q."/>
            <person name="Gargeya S."/>
            <person name="Fitzgerald M."/>
            <person name="Haas B."/>
            <person name="Abouelleil A."/>
            <person name="Allen A.W."/>
            <person name="Alvarado L."/>
            <person name="Arachchi H.M."/>
            <person name="Berlin A.M."/>
            <person name="Chapman S.B."/>
            <person name="Gainer-Dewar J."/>
            <person name="Goldberg J."/>
            <person name="Griggs A."/>
            <person name="Gujja S."/>
            <person name="Hansen M."/>
            <person name="Howarth C."/>
            <person name="Imamovic A."/>
            <person name="Ireland A."/>
            <person name="Larimer J."/>
            <person name="McCowan C."/>
            <person name="Murphy C."/>
            <person name="Pearson M."/>
            <person name="Poon T.W."/>
            <person name="Priest M."/>
            <person name="Roberts A."/>
            <person name="Saif S."/>
            <person name="Shea T."/>
            <person name="Sisk P."/>
            <person name="Sykes S."/>
            <person name="Wortman J."/>
            <person name="Nusbaum C."/>
            <person name="Birren B."/>
        </authorList>
    </citation>
    <scope>NUCLEOTIDE SEQUENCE [LARGE SCALE GENOMIC DNA]</scope>
    <source>
        <strain evidence="2 3">P1976</strain>
    </source>
</reference>
<dbReference type="EMBL" id="ANJA01001298">
    <property type="protein sequence ID" value="ETO77735.1"/>
    <property type="molecule type" value="Genomic_DNA"/>
</dbReference>